<comment type="caution">
    <text evidence="1">The sequence shown here is derived from an EMBL/GenBank/DDBJ whole genome shotgun (WGS) entry which is preliminary data.</text>
</comment>
<reference evidence="1 2" key="1">
    <citation type="submission" date="2009-08" db="EMBL/GenBank/DDBJ databases">
        <authorList>
            <person name="Qin X."/>
            <person name="Bachman B."/>
            <person name="Battles P."/>
            <person name="Bell A."/>
            <person name="Bess C."/>
            <person name="Bickham C."/>
            <person name="Chaboub L."/>
            <person name="Chen D."/>
            <person name="Coyle M."/>
            <person name="Deiros D.R."/>
            <person name="Dinh H."/>
            <person name="Forbes L."/>
            <person name="Fowler G."/>
            <person name="Francisco L."/>
            <person name="Fu Q."/>
            <person name="Gubbala S."/>
            <person name="Hale W."/>
            <person name="Han Y."/>
            <person name="Hemphill L."/>
            <person name="Highlander S.K."/>
            <person name="Hirani K."/>
            <person name="Hogues M."/>
            <person name="Jackson L."/>
            <person name="Jakkamsetti A."/>
            <person name="Javaid M."/>
            <person name="Jiang H."/>
            <person name="Korchina V."/>
            <person name="Kovar C."/>
            <person name="Lara F."/>
            <person name="Lee S."/>
            <person name="Mata R."/>
            <person name="Mathew T."/>
            <person name="Moen C."/>
            <person name="Morales K."/>
            <person name="Munidasa M."/>
            <person name="Nazareth L."/>
            <person name="Ngo R."/>
            <person name="Nguyen L."/>
            <person name="Okwuonu G."/>
            <person name="Ongeri F."/>
            <person name="Patil S."/>
            <person name="Petrosino J."/>
            <person name="Pham C."/>
            <person name="Pham P."/>
            <person name="Pu L.-L."/>
            <person name="Puazo M."/>
            <person name="Raj R."/>
            <person name="Reid J."/>
            <person name="Rouhana J."/>
            <person name="Saada N."/>
            <person name="Shang Y."/>
            <person name="Simmons D."/>
            <person name="Thornton R."/>
            <person name="Warren J."/>
            <person name="Weissenberger G."/>
            <person name="Zhang J."/>
            <person name="Zhang L."/>
            <person name="Zhou C."/>
            <person name="Zhu D."/>
            <person name="Muzny D."/>
            <person name="Worley K."/>
            <person name="Gibbs R."/>
        </authorList>
    </citation>
    <scope>NUCLEOTIDE SEQUENCE [LARGE SCALE GENOMIC DNA]</scope>
    <source>
        <strain evidence="2">ATCC 15826 / DSM 8339 / NCTC 10426 / 6573</strain>
    </source>
</reference>
<protein>
    <submittedName>
        <fullName evidence="1">Uncharacterized protein</fullName>
    </submittedName>
</protein>
<accession>C8NAR7</accession>
<evidence type="ECO:0000313" key="2">
    <source>
        <dbReference type="Proteomes" id="UP000004870"/>
    </source>
</evidence>
<dbReference type="HOGENOM" id="CLU_3306663_0_0_6"/>
<sequence length="39" mass="4688">MCTVFMRRVVGYFRNIVIRDDTNFLITTDAKNRAEARFF</sequence>
<keyword evidence="2" id="KW-1185">Reference proteome</keyword>
<gene>
    <name evidence="1" type="ORF">HMPREF0198_1595</name>
</gene>
<name>C8NAR7_CARH6</name>
<evidence type="ECO:0000313" key="1">
    <source>
        <dbReference type="EMBL" id="EEV88288.1"/>
    </source>
</evidence>
<proteinExistence type="predicted"/>
<organism evidence="1 2">
    <name type="scientific">Cardiobacterium hominis (strain ATCC 15826 / DSM 8339 / NCTC 10426 / 6573)</name>
    <dbReference type="NCBI Taxonomy" id="638300"/>
    <lineage>
        <taxon>Bacteria</taxon>
        <taxon>Pseudomonadati</taxon>
        <taxon>Pseudomonadota</taxon>
        <taxon>Gammaproteobacteria</taxon>
        <taxon>Cardiobacteriales</taxon>
        <taxon>Cardiobacteriaceae</taxon>
        <taxon>Cardiobacterium</taxon>
    </lineage>
</organism>
<dbReference type="Proteomes" id="UP000004870">
    <property type="component" value="Unassembled WGS sequence"/>
</dbReference>
<dbReference type="EMBL" id="ACKY01000095">
    <property type="protein sequence ID" value="EEV88288.1"/>
    <property type="molecule type" value="Genomic_DNA"/>
</dbReference>
<dbReference type="AlphaFoldDB" id="C8NAR7"/>